<gene>
    <name evidence="2" type="ORF">SAMN04487943_106157</name>
</gene>
<dbReference type="Proteomes" id="UP000198565">
    <property type="component" value="Unassembled WGS sequence"/>
</dbReference>
<dbReference type="RefSeq" id="WP_091483974.1">
    <property type="nucleotide sequence ID" value="NZ_FOTR01000006.1"/>
</dbReference>
<keyword evidence="1" id="KW-0812">Transmembrane</keyword>
<keyword evidence="1" id="KW-1133">Transmembrane helix</keyword>
<keyword evidence="3" id="KW-1185">Reference proteome</keyword>
<dbReference type="OrthoDB" id="2390014at2"/>
<feature type="transmembrane region" description="Helical" evidence="1">
    <location>
        <begin position="6"/>
        <end position="23"/>
    </location>
</feature>
<evidence type="ECO:0000313" key="3">
    <source>
        <dbReference type="Proteomes" id="UP000198565"/>
    </source>
</evidence>
<evidence type="ECO:0000313" key="2">
    <source>
        <dbReference type="EMBL" id="SFM00735.1"/>
    </source>
</evidence>
<protein>
    <submittedName>
        <fullName evidence="2">Uncharacterized protein</fullName>
    </submittedName>
</protein>
<evidence type="ECO:0000256" key="1">
    <source>
        <dbReference type="SAM" id="Phobius"/>
    </source>
</evidence>
<name>A0A1I4MCJ4_9BACI</name>
<sequence length="84" mass="9602">MRKRSVIGMLGATGIATLSFVLMDKSKRERMMNKWNEWRNTFQTNQSNLPLEAAGDPGKDNLENTDMVAEGSQFGVNYYNKIRK</sequence>
<dbReference type="EMBL" id="FOTR01000006">
    <property type="protein sequence ID" value="SFM00735.1"/>
    <property type="molecule type" value="Genomic_DNA"/>
</dbReference>
<keyword evidence="1" id="KW-0472">Membrane</keyword>
<dbReference type="AlphaFoldDB" id="A0A1I4MCJ4"/>
<organism evidence="2 3">
    <name type="scientific">Gracilibacillus orientalis</name>
    <dbReference type="NCBI Taxonomy" id="334253"/>
    <lineage>
        <taxon>Bacteria</taxon>
        <taxon>Bacillati</taxon>
        <taxon>Bacillota</taxon>
        <taxon>Bacilli</taxon>
        <taxon>Bacillales</taxon>
        <taxon>Bacillaceae</taxon>
        <taxon>Gracilibacillus</taxon>
    </lineage>
</organism>
<proteinExistence type="predicted"/>
<dbReference type="STRING" id="334253.SAMN04487943_106157"/>
<accession>A0A1I4MCJ4</accession>
<reference evidence="3" key="1">
    <citation type="submission" date="2016-10" db="EMBL/GenBank/DDBJ databases">
        <authorList>
            <person name="Varghese N."/>
            <person name="Submissions S."/>
        </authorList>
    </citation>
    <scope>NUCLEOTIDE SEQUENCE [LARGE SCALE GENOMIC DNA]</scope>
    <source>
        <strain evidence="3">CGMCC 1.4250</strain>
    </source>
</reference>